<name>Q2GDA8_EHRS3</name>
<organism evidence="2 3">
    <name type="scientific">Ehrlichia sennetsu (strain ATCC VR-367 / Miyayama)</name>
    <name type="common">Neorickettsia sennetsu</name>
    <dbReference type="NCBI Taxonomy" id="222891"/>
    <lineage>
        <taxon>Bacteria</taxon>
        <taxon>Pseudomonadati</taxon>
        <taxon>Pseudomonadota</taxon>
        <taxon>Alphaproteobacteria</taxon>
        <taxon>Rickettsiales</taxon>
        <taxon>Anaplasmataceae</taxon>
        <taxon>Ehrlichia</taxon>
    </lineage>
</organism>
<evidence type="ECO:0000313" key="2">
    <source>
        <dbReference type="EMBL" id="ABD46260.1"/>
    </source>
</evidence>
<protein>
    <submittedName>
        <fullName evidence="2">Uncharacterized protein</fullName>
    </submittedName>
</protein>
<dbReference type="STRING" id="222891.NSE_0660"/>
<sequence>MHNSAWRCVSGDRSVVQNFLVFLIYIRGGHLFFSLTLW</sequence>
<evidence type="ECO:0000313" key="3">
    <source>
        <dbReference type="Proteomes" id="UP000001942"/>
    </source>
</evidence>
<dbReference type="EMBL" id="CP000237">
    <property type="protein sequence ID" value="ABD46260.1"/>
    <property type="molecule type" value="Genomic_DNA"/>
</dbReference>
<keyword evidence="1" id="KW-1133">Transmembrane helix</keyword>
<keyword evidence="1" id="KW-0812">Transmembrane</keyword>
<evidence type="ECO:0000256" key="1">
    <source>
        <dbReference type="SAM" id="Phobius"/>
    </source>
</evidence>
<accession>Q2GDA8</accession>
<dbReference type="HOGENOM" id="CLU_3330633_0_0_5"/>
<dbReference type="KEGG" id="nse:NSE_0660"/>
<dbReference type="AlphaFoldDB" id="Q2GDA8"/>
<keyword evidence="1" id="KW-0472">Membrane</keyword>
<gene>
    <name evidence="2" type="ordered locus">NSE_0660</name>
</gene>
<dbReference type="Proteomes" id="UP000001942">
    <property type="component" value="Chromosome"/>
</dbReference>
<feature type="transmembrane region" description="Helical" evidence="1">
    <location>
        <begin position="19"/>
        <end position="37"/>
    </location>
</feature>
<keyword evidence="3" id="KW-1185">Reference proteome</keyword>
<proteinExistence type="predicted"/>
<reference evidence="2 3" key="1">
    <citation type="journal article" date="2006" name="PLoS Genet.">
        <title>Comparative genomics of emerging human ehrlichiosis agents.</title>
        <authorList>
            <person name="Dunning Hotopp J.C."/>
            <person name="Lin M."/>
            <person name="Madupu R."/>
            <person name="Crabtree J."/>
            <person name="Angiuoli S.V."/>
            <person name="Eisen J.A."/>
            <person name="Seshadri R."/>
            <person name="Ren Q."/>
            <person name="Wu M."/>
            <person name="Utterback T.R."/>
            <person name="Smith S."/>
            <person name="Lewis M."/>
            <person name="Khouri H."/>
            <person name="Zhang C."/>
            <person name="Niu H."/>
            <person name="Lin Q."/>
            <person name="Ohashi N."/>
            <person name="Zhi N."/>
            <person name="Nelson W."/>
            <person name="Brinkac L.M."/>
            <person name="Dodson R.J."/>
            <person name="Rosovitz M.J."/>
            <person name="Sundaram J."/>
            <person name="Daugherty S.C."/>
            <person name="Davidsen T."/>
            <person name="Durkin A.S."/>
            <person name="Gwinn M."/>
            <person name="Haft D.H."/>
            <person name="Selengut J.D."/>
            <person name="Sullivan S.A."/>
            <person name="Zafar N."/>
            <person name="Zhou L."/>
            <person name="Benahmed F."/>
            <person name="Forberger H."/>
            <person name="Halpin R."/>
            <person name="Mulligan S."/>
            <person name="Robinson J."/>
            <person name="White O."/>
            <person name="Rikihisa Y."/>
            <person name="Tettelin H."/>
        </authorList>
    </citation>
    <scope>NUCLEOTIDE SEQUENCE [LARGE SCALE GENOMIC DNA]</scope>
    <source>
        <strain evidence="3">ATCC VR-367 / Miyayama</strain>
    </source>
</reference>